<dbReference type="OrthoDB" id="9839996at2"/>
<accession>A0A511N5Q9</accession>
<proteinExistence type="predicted"/>
<organism evidence="2 3">
    <name type="scientific">Deinococcus cellulosilyticus (strain DSM 18568 / NBRC 106333 / KACC 11606 / 5516J-15)</name>
    <dbReference type="NCBI Taxonomy" id="1223518"/>
    <lineage>
        <taxon>Bacteria</taxon>
        <taxon>Thermotogati</taxon>
        <taxon>Deinococcota</taxon>
        <taxon>Deinococci</taxon>
        <taxon>Deinococcales</taxon>
        <taxon>Deinococcaceae</taxon>
        <taxon>Deinococcus</taxon>
    </lineage>
</organism>
<reference evidence="2 3" key="1">
    <citation type="submission" date="2019-07" db="EMBL/GenBank/DDBJ databases">
        <title>Whole genome shotgun sequence of Deinococcus cellulosilyticus NBRC 106333.</title>
        <authorList>
            <person name="Hosoyama A."/>
            <person name="Uohara A."/>
            <person name="Ohji S."/>
            <person name="Ichikawa N."/>
        </authorList>
    </citation>
    <scope>NUCLEOTIDE SEQUENCE [LARGE SCALE GENOMIC DNA]</scope>
    <source>
        <strain evidence="2 3">NBRC 106333</strain>
    </source>
</reference>
<feature type="region of interest" description="Disordered" evidence="1">
    <location>
        <begin position="37"/>
        <end position="63"/>
    </location>
</feature>
<evidence type="ECO:0008006" key="4">
    <source>
        <dbReference type="Google" id="ProtNLM"/>
    </source>
</evidence>
<dbReference type="Proteomes" id="UP000321306">
    <property type="component" value="Unassembled WGS sequence"/>
</dbReference>
<comment type="caution">
    <text evidence="2">The sequence shown here is derived from an EMBL/GenBank/DDBJ whole genome shotgun (WGS) entry which is preliminary data.</text>
</comment>
<dbReference type="RefSeq" id="WP_146887081.1">
    <property type="nucleotide sequence ID" value="NZ_BJXB01000018.1"/>
</dbReference>
<feature type="compositionally biased region" description="Polar residues" evidence="1">
    <location>
        <begin position="39"/>
        <end position="49"/>
    </location>
</feature>
<dbReference type="AlphaFoldDB" id="A0A511N5Q9"/>
<evidence type="ECO:0000313" key="2">
    <source>
        <dbReference type="EMBL" id="GEM48200.1"/>
    </source>
</evidence>
<name>A0A511N5Q9_DEIC1</name>
<evidence type="ECO:0000313" key="3">
    <source>
        <dbReference type="Proteomes" id="UP000321306"/>
    </source>
</evidence>
<keyword evidence="3" id="KW-1185">Reference proteome</keyword>
<gene>
    <name evidence="2" type="ORF">DC3_38350</name>
</gene>
<evidence type="ECO:0000256" key="1">
    <source>
        <dbReference type="SAM" id="MobiDB-lite"/>
    </source>
</evidence>
<sequence>MSRVTAVFRDSTQAQAAVQELKNLGIGEQHILLSHHSDSAAQTESSQDVQAAGPTEDGTVNTDTLNDVAVQSANRDLFYIPPNNTMAPAGMGTLGTPMIVPVNDAADNLIATQHMNTGNAVTHDPARETRFYDDALRDGKILISVNTEDSVQEEHARDVLARHDGEFYTR</sequence>
<protein>
    <recommendedName>
        <fullName evidence="4">General stress protein 17M-like domain-containing protein</fullName>
    </recommendedName>
</protein>
<dbReference type="EMBL" id="BJXB01000018">
    <property type="protein sequence ID" value="GEM48200.1"/>
    <property type="molecule type" value="Genomic_DNA"/>
</dbReference>